<reference evidence="2" key="1">
    <citation type="journal article" date="2016" name="Nat. Genet.">
        <title>The genome sequences of Arachis duranensis and Arachis ipaensis, the diploid ancestors of cultivated peanut.</title>
        <authorList>
            <person name="Bertioli D.J."/>
            <person name="Cannon S.B."/>
            <person name="Froenicke L."/>
            <person name="Huang G."/>
            <person name="Farmer A.D."/>
            <person name="Cannon E.K."/>
            <person name="Liu X."/>
            <person name="Gao D."/>
            <person name="Clevenger J."/>
            <person name="Dash S."/>
            <person name="Ren L."/>
            <person name="Moretzsohn M.C."/>
            <person name="Shirasawa K."/>
            <person name="Huang W."/>
            <person name="Vidigal B."/>
            <person name="Abernathy B."/>
            <person name="Chu Y."/>
            <person name="Niederhuth C.E."/>
            <person name="Umale P."/>
            <person name="Araujo A.C."/>
            <person name="Kozik A."/>
            <person name="Kim K.D."/>
            <person name="Burow M.D."/>
            <person name="Varshney R.K."/>
            <person name="Wang X."/>
            <person name="Zhang X."/>
            <person name="Barkley N."/>
            <person name="Guimaraes P.M."/>
            <person name="Isobe S."/>
            <person name="Guo B."/>
            <person name="Liao B."/>
            <person name="Stalker H.T."/>
            <person name="Schmitz R.J."/>
            <person name="Scheffler B.E."/>
            <person name="Leal-Bertioli S.C."/>
            <person name="Xun X."/>
            <person name="Jackson S.A."/>
            <person name="Michelmore R."/>
            <person name="Ozias-Akins P."/>
        </authorList>
    </citation>
    <scope>NUCLEOTIDE SEQUENCE [LARGE SCALE GENOMIC DNA]</scope>
    <source>
        <strain evidence="2">cv. V14167</strain>
    </source>
</reference>
<proteinExistence type="predicted"/>
<dbReference type="Proteomes" id="UP000515211">
    <property type="component" value="Chromosome 4"/>
</dbReference>
<dbReference type="KEGG" id="adu:107482877"/>
<keyword evidence="1" id="KW-0812">Transmembrane</keyword>
<dbReference type="GeneID" id="107482877"/>
<dbReference type="PANTHER" id="PTHR33698:SF6">
    <property type="entry name" value="TRANSMEMBRANE PROTEIN"/>
    <property type="match status" value="1"/>
</dbReference>
<feature type="transmembrane region" description="Helical" evidence="1">
    <location>
        <begin position="241"/>
        <end position="262"/>
    </location>
</feature>
<dbReference type="SUPFAM" id="SSF54427">
    <property type="entry name" value="NTF2-like"/>
    <property type="match status" value="1"/>
</dbReference>
<dbReference type="AlphaFoldDB" id="A0A6P4CXL5"/>
<protein>
    <submittedName>
        <fullName evidence="3">Uncharacterized protein LOC107482877</fullName>
    </submittedName>
</protein>
<dbReference type="RefSeq" id="XP_015958953.1">
    <property type="nucleotide sequence ID" value="XM_016103467.3"/>
</dbReference>
<sequence length="263" mass="29973">MAPLFSFTVPMKCREIISFSHTYARNLSRNVLVNRRNSVSLVSYNSLIHRNLCCDERQRGSMSLIAYDANNKNYSESESQGNNNEAMDAVMKLYSAFKNKDTQDLADILADECRCVCNFLSFFQAFHGKRQVMEFFGYLIKILGNHIQIVVKPTLHDGMNVGVHWKFEWKKIHVPLGNGFSFHICQTYHGKAVIKNIEMFMEPLLHLEPFRLIITSRLTQLAEKIALFTAEKSGNKKAKKVLLVVLALLSITASLLFMKLAAS</sequence>
<keyword evidence="1" id="KW-1133">Transmembrane helix</keyword>
<dbReference type="PANTHER" id="PTHR33698">
    <property type="entry name" value="NUCLEAR TRANSPORT FACTOR 2 (NTF2)-LIKE PROTEIN"/>
    <property type="match status" value="1"/>
</dbReference>
<evidence type="ECO:0000256" key="1">
    <source>
        <dbReference type="SAM" id="Phobius"/>
    </source>
</evidence>
<reference evidence="3" key="2">
    <citation type="submission" date="2025-08" db="UniProtKB">
        <authorList>
            <consortium name="RefSeq"/>
        </authorList>
    </citation>
    <scope>IDENTIFICATION</scope>
    <source>
        <tissue evidence="3">Whole plant</tissue>
    </source>
</reference>
<accession>A0A6P4CXL5</accession>
<keyword evidence="2" id="KW-1185">Reference proteome</keyword>
<keyword evidence="1" id="KW-0472">Membrane</keyword>
<dbReference type="SMR" id="A0A6P4CXL5"/>
<gene>
    <name evidence="3" type="primary">LOC107482877</name>
</gene>
<organism evidence="2 3">
    <name type="scientific">Arachis duranensis</name>
    <name type="common">Wild peanut</name>
    <dbReference type="NCBI Taxonomy" id="130453"/>
    <lineage>
        <taxon>Eukaryota</taxon>
        <taxon>Viridiplantae</taxon>
        <taxon>Streptophyta</taxon>
        <taxon>Embryophyta</taxon>
        <taxon>Tracheophyta</taxon>
        <taxon>Spermatophyta</taxon>
        <taxon>Magnoliopsida</taxon>
        <taxon>eudicotyledons</taxon>
        <taxon>Gunneridae</taxon>
        <taxon>Pentapetalae</taxon>
        <taxon>rosids</taxon>
        <taxon>fabids</taxon>
        <taxon>Fabales</taxon>
        <taxon>Fabaceae</taxon>
        <taxon>Papilionoideae</taxon>
        <taxon>50 kb inversion clade</taxon>
        <taxon>dalbergioids sensu lato</taxon>
        <taxon>Dalbergieae</taxon>
        <taxon>Pterocarpus clade</taxon>
        <taxon>Arachis</taxon>
    </lineage>
</organism>
<evidence type="ECO:0000313" key="2">
    <source>
        <dbReference type="Proteomes" id="UP000515211"/>
    </source>
</evidence>
<evidence type="ECO:0000313" key="3">
    <source>
        <dbReference type="RefSeq" id="XP_015958953.1"/>
    </source>
</evidence>
<dbReference type="Gene3D" id="3.10.450.50">
    <property type="match status" value="1"/>
</dbReference>
<dbReference type="InterPro" id="IPR032710">
    <property type="entry name" value="NTF2-like_dom_sf"/>
</dbReference>
<name>A0A6P4CXL5_ARADU</name>
<dbReference type="OrthoDB" id="753811at2759"/>